<proteinExistence type="predicted"/>
<dbReference type="Proteomes" id="UP000005240">
    <property type="component" value="Unassembled WGS sequence"/>
</dbReference>
<reference evidence="4 5" key="3">
    <citation type="journal article" date="2017" name="G3 (Bethesda)">
        <title>Comparative analysis highlights variable genome content of wheat rusts and divergence of the mating loci.</title>
        <authorList>
            <person name="Cuomo C.A."/>
            <person name="Bakkeren G."/>
            <person name="Khalil H.B."/>
            <person name="Panwar V."/>
            <person name="Joly D."/>
            <person name="Linning R."/>
            <person name="Sakthikumar S."/>
            <person name="Song X."/>
            <person name="Adiconis X."/>
            <person name="Fan L."/>
            <person name="Goldberg J.M."/>
            <person name="Levin J.Z."/>
            <person name="Young S."/>
            <person name="Zeng Q."/>
            <person name="Anikster Y."/>
            <person name="Bruce M."/>
            <person name="Wang M."/>
            <person name="Yin C."/>
            <person name="McCallum B."/>
            <person name="Szabo L.J."/>
            <person name="Hulbert S."/>
            <person name="Chen X."/>
            <person name="Fellers J.P."/>
        </authorList>
    </citation>
    <scope>NUCLEOTIDE SEQUENCE</scope>
    <source>
        <strain evidence="4">isolate 1-1 / race 1 (BBBD)</strain>
        <strain evidence="5">Isolate 1-1 / race 1 (BBBD)</strain>
    </source>
</reference>
<sequence>MRQIADRSDVAYVLHNSAAQPTLEGPFSPESVGDHRRTQKLRPFQVRPPSAASTLNSLRTEKMPFMMMTAVLFLALFQSISAVPAPFTGFPETDINSGKKPGHYAPGTVPGSSGIQPTTSYPQTDYTPFIDNVNGGKKPGYYAPGTVPGSSGIQPTISYPQTDYTPFIDNVNGGKKPGYYAPGTVPGSSGIQPTISYPQTDYTPFIDNVNGGKKPGHYAPGTVPGSSGIQPMISYPQTDSTPFIDNVNGGKKPGYYAPGTVPGSSGVQPSISHPPYNQPTRLYNSPDFATLYAAYLRSLYGGSLLGTGSTTPGSFGYSDPRGLLSAKGEEASIDDNKH</sequence>
<reference evidence="3" key="1">
    <citation type="submission" date="2009-11" db="EMBL/GenBank/DDBJ databases">
        <authorList>
            <consortium name="The Broad Institute Genome Sequencing Platform"/>
            <person name="Ward D."/>
            <person name="Feldgarden M."/>
            <person name="Earl A."/>
            <person name="Young S.K."/>
            <person name="Zeng Q."/>
            <person name="Koehrsen M."/>
            <person name="Alvarado L."/>
            <person name="Berlin A."/>
            <person name="Bochicchio J."/>
            <person name="Borenstein D."/>
            <person name="Chapman S.B."/>
            <person name="Chen Z."/>
            <person name="Engels R."/>
            <person name="Freedman E."/>
            <person name="Gellesch M."/>
            <person name="Goldberg J."/>
            <person name="Griggs A."/>
            <person name="Gujja S."/>
            <person name="Heilman E."/>
            <person name="Heiman D."/>
            <person name="Hepburn T."/>
            <person name="Howarth C."/>
            <person name="Jen D."/>
            <person name="Larson L."/>
            <person name="Lewis B."/>
            <person name="Mehta T."/>
            <person name="Park D."/>
            <person name="Pearson M."/>
            <person name="Roberts A."/>
            <person name="Saif S."/>
            <person name="Shea T."/>
            <person name="Shenoy N."/>
            <person name="Sisk P."/>
            <person name="Stolte C."/>
            <person name="Sykes S."/>
            <person name="Thomson T."/>
            <person name="Walk T."/>
            <person name="White J."/>
            <person name="Yandava C."/>
            <person name="Izard J."/>
            <person name="Baranova O.V."/>
            <person name="Blanton J.M."/>
            <person name="Tanner A.C."/>
            <person name="Dewhirst F.E."/>
            <person name="Haas B."/>
            <person name="Nusbaum C."/>
            <person name="Birren B."/>
        </authorList>
    </citation>
    <scope>NUCLEOTIDE SEQUENCE [LARGE SCALE GENOMIC DNA]</scope>
    <source>
        <strain evidence="3">1-1 BBBD Race 1</strain>
    </source>
</reference>
<dbReference type="EnsemblFungi" id="PTTG_25430-t43_1">
    <property type="protein sequence ID" value="PTTG_25430-t43_1-p1"/>
    <property type="gene ID" value="PTTG_25430"/>
</dbReference>
<dbReference type="VEuPathDB" id="FungiDB:PTTG_25430"/>
<dbReference type="AlphaFoldDB" id="A0A180H3B9"/>
<feature type="region of interest" description="Disordered" evidence="1">
    <location>
        <begin position="315"/>
        <end position="338"/>
    </location>
</feature>
<feature type="transmembrane region" description="Helical" evidence="2">
    <location>
        <begin position="65"/>
        <end position="87"/>
    </location>
</feature>
<gene>
    <name evidence="3" type="ORF">PTTG_25430</name>
</gene>
<feature type="compositionally biased region" description="Basic and acidic residues" evidence="1">
    <location>
        <begin position="327"/>
        <end position="338"/>
    </location>
</feature>
<keyword evidence="2" id="KW-0812">Transmembrane</keyword>
<feature type="compositionally biased region" description="Polar residues" evidence="1">
    <location>
        <begin position="110"/>
        <end position="126"/>
    </location>
</feature>
<keyword evidence="2" id="KW-1133">Transmembrane helix</keyword>
<evidence type="ECO:0000256" key="2">
    <source>
        <dbReference type="SAM" id="Phobius"/>
    </source>
</evidence>
<evidence type="ECO:0000313" key="4">
    <source>
        <dbReference type="EnsemblFungi" id="PTTG_25430-t43_1-p1"/>
    </source>
</evidence>
<accession>A0A180H3B9</accession>
<organism evidence="3">
    <name type="scientific">Puccinia triticina (isolate 1-1 / race 1 (BBBD))</name>
    <name type="common">Brown leaf rust fungus</name>
    <dbReference type="NCBI Taxonomy" id="630390"/>
    <lineage>
        <taxon>Eukaryota</taxon>
        <taxon>Fungi</taxon>
        <taxon>Dikarya</taxon>
        <taxon>Basidiomycota</taxon>
        <taxon>Pucciniomycotina</taxon>
        <taxon>Pucciniomycetes</taxon>
        <taxon>Pucciniales</taxon>
        <taxon>Pucciniaceae</taxon>
        <taxon>Puccinia</taxon>
    </lineage>
</organism>
<evidence type="ECO:0000256" key="1">
    <source>
        <dbReference type="SAM" id="MobiDB-lite"/>
    </source>
</evidence>
<protein>
    <submittedName>
        <fullName evidence="3 4">Uncharacterized protein</fullName>
    </submittedName>
</protein>
<evidence type="ECO:0000313" key="3">
    <source>
        <dbReference type="EMBL" id="OAV99012.1"/>
    </source>
</evidence>
<name>A0A180H3B9_PUCT1</name>
<keyword evidence="5" id="KW-1185">Reference proteome</keyword>
<reference evidence="3" key="2">
    <citation type="submission" date="2016-05" db="EMBL/GenBank/DDBJ databases">
        <title>Comparative analysis highlights variable genome content of wheat rusts and divergence of the mating loci.</title>
        <authorList>
            <person name="Cuomo C.A."/>
            <person name="Bakkeren G."/>
            <person name="Szabo L."/>
            <person name="Khalil H."/>
            <person name="Joly D."/>
            <person name="Goldberg J."/>
            <person name="Young S."/>
            <person name="Zeng Q."/>
            <person name="Fellers J."/>
        </authorList>
    </citation>
    <scope>NUCLEOTIDE SEQUENCE [LARGE SCALE GENOMIC DNA]</scope>
    <source>
        <strain evidence="3">1-1 BBBD Race 1</strain>
    </source>
</reference>
<feature type="region of interest" description="Disordered" evidence="1">
    <location>
        <begin position="98"/>
        <end position="130"/>
    </location>
</feature>
<evidence type="ECO:0000313" key="5">
    <source>
        <dbReference type="Proteomes" id="UP000005240"/>
    </source>
</evidence>
<dbReference type="EMBL" id="ADAS02000004">
    <property type="protein sequence ID" value="OAV99012.1"/>
    <property type="molecule type" value="Genomic_DNA"/>
</dbReference>
<keyword evidence="2" id="KW-0472">Membrane</keyword>
<reference evidence="4" key="4">
    <citation type="submission" date="2025-05" db="UniProtKB">
        <authorList>
            <consortium name="EnsemblFungi"/>
        </authorList>
    </citation>
    <scope>IDENTIFICATION</scope>
    <source>
        <strain evidence="4">isolate 1-1 / race 1 (BBBD)</strain>
    </source>
</reference>